<accession>A0A657LQB9</accession>
<dbReference type="Gene3D" id="3.30.565.10">
    <property type="entry name" value="Histidine kinase-like ATPase, C-terminal domain"/>
    <property type="match status" value="1"/>
</dbReference>
<dbReference type="CDD" id="cd16936">
    <property type="entry name" value="HATPase_RsbW-like"/>
    <property type="match status" value="1"/>
</dbReference>
<dbReference type="Pfam" id="PF13581">
    <property type="entry name" value="HATPase_c_2"/>
    <property type="match status" value="1"/>
</dbReference>
<evidence type="ECO:0000256" key="1">
    <source>
        <dbReference type="ARBA" id="ARBA00022527"/>
    </source>
</evidence>
<keyword evidence="1" id="KW-0808">Transferase</keyword>
<evidence type="ECO:0000313" key="4">
    <source>
        <dbReference type="Proteomes" id="UP000182661"/>
    </source>
</evidence>
<keyword evidence="4" id="KW-1185">Reference proteome</keyword>
<dbReference type="InterPro" id="IPR003594">
    <property type="entry name" value="HATPase_dom"/>
</dbReference>
<dbReference type="GO" id="GO:0004674">
    <property type="term" value="F:protein serine/threonine kinase activity"/>
    <property type="evidence" value="ECO:0007669"/>
    <property type="project" value="UniProtKB-KW"/>
</dbReference>
<dbReference type="SUPFAM" id="SSF55874">
    <property type="entry name" value="ATPase domain of HSP90 chaperone/DNA topoisomerase II/histidine kinase"/>
    <property type="match status" value="1"/>
</dbReference>
<dbReference type="InterPro" id="IPR050267">
    <property type="entry name" value="Anti-sigma-factor_SerPK"/>
</dbReference>
<feature type="domain" description="Histidine kinase/HSP90-like ATPase" evidence="2">
    <location>
        <begin position="18"/>
        <end position="143"/>
    </location>
</feature>
<dbReference type="InterPro" id="IPR036890">
    <property type="entry name" value="HATPase_C_sf"/>
</dbReference>
<keyword evidence="1" id="KW-0723">Serine/threonine-protein kinase</keyword>
<dbReference type="Proteomes" id="UP000182661">
    <property type="component" value="Unassembled WGS sequence"/>
</dbReference>
<organism evidence="3 4">
    <name type="scientific">Pararhizobium antarcticum</name>
    <dbReference type="NCBI Taxonomy" id="1798805"/>
    <lineage>
        <taxon>Bacteria</taxon>
        <taxon>Pseudomonadati</taxon>
        <taxon>Pseudomonadota</taxon>
        <taxon>Alphaproteobacteria</taxon>
        <taxon>Hyphomicrobiales</taxon>
        <taxon>Rhizobiaceae</taxon>
        <taxon>Rhizobium/Agrobacterium group</taxon>
        <taxon>Pararhizobium</taxon>
    </lineage>
</organism>
<protein>
    <recommendedName>
        <fullName evidence="2">Histidine kinase/HSP90-like ATPase domain-containing protein</fullName>
    </recommendedName>
</protein>
<dbReference type="AlphaFoldDB" id="A0A657LQB9"/>
<evidence type="ECO:0000259" key="2">
    <source>
        <dbReference type="Pfam" id="PF13581"/>
    </source>
</evidence>
<comment type="caution">
    <text evidence="3">The sequence shown here is derived from an EMBL/GenBank/DDBJ whole genome shotgun (WGS) entry which is preliminary data.</text>
</comment>
<dbReference type="RefSeq" id="WP_071834448.1">
    <property type="nucleotide sequence ID" value="NZ_LSRP01000106.1"/>
</dbReference>
<keyword evidence="1" id="KW-0418">Kinase</keyword>
<reference evidence="3 4" key="1">
    <citation type="submission" date="2016-02" db="EMBL/GenBank/DDBJ databases">
        <title>Genome sequencing of a beta-galactosidase producing bacteria Rhizobium sp. 59.</title>
        <authorList>
            <person name="Wang D."/>
            <person name="Kot W."/>
            <person name="Qin Y."/>
            <person name="Hansen L."/>
            <person name="Naqvi K."/>
            <person name="Rensing C."/>
        </authorList>
    </citation>
    <scope>NUCLEOTIDE SEQUENCE [LARGE SCALE GENOMIC DNA]</scope>
    <source>
        <strain evidence="3 4">59</strain>
    </source>
</reference>
<dbReference type="PANTHER" id="PTHR35526">
    <property type="entry name" value="ANTI-SIGMA-F FACTOR RSBW-RELATED"/>
    <property type="match status" value="1"/>
</dbReference>
<evidence type="ECO:0000313" key="3">
    <source>
        <dbReference type="EMBL" id="OJF93672.1"/>
    </source>
</evidence>
<name>A0A657LQB9_9HYPH</name>
<dbReference type="PANTHER" id="PTHR35526:SF3">
    <property type="entry name" value="ANTI-SIGMA-F FACTOR RSBW"/>
    <property type="match status" value="1"/>
</dbReference>
<gene>
    <name evidence="3" type="ORF">AX760_21595</name>
</gene>
<proteinExistence type="predicted"/>
<sequence>MTVAAMTLQLSMMIGRDLGELGRAADQLRAWLAGVLDDDAAASVELALVEALTNSMQHGPSDSEKPIGIFLAVSDADVVLEIADGSPPMPTLFDGAGQQKLGLEELVIENLAEGGRGLSLIVVSMDEVSFIQAEDNVRLRMVKHRKDAP</sequence>
<dbReference type="EMBL" id="LSRP01000106">
    <property type="protein sequence ID" value="OJF93672.1"/>
    <property type="molecule type" value="Genomic_DNA"/>
</dbReference>